<feature type="compositionally biased region" description="Basic and acidic residues" evidence="1">
    <location>
        <begin position="127"/>
        <end position="146"/>
    </location>
</feature>
<feature type="region of interest" description="Disordered" evidence="1">
    <location>
        <begin position="125"/>
        <end position="146"/>
    </location>
</feature>
<accession>A0A2Z7BJ12</accession>
<reference evidence="2 3" key="1">
    <citation type="journal article" date="2015" name="Proc. Natl. Acad. Sci. U.S.A.">
        <title>The resurrection genome of Boea hygrometrica: A blueprint for survival of dehydration.</title>
        <authorList>
            <person name="Xiao L."/>
            <person name="Yang G."/>
            <person name="Zhang L."/>
            <person name="Yang X."/>
            <person name="Zhao S."/>
            <person name="Ji Z."/>
            <person name="Zhou Q."/>
            <person name="Hu M."/>
            <person name="Wang Y."/>
            <person name="Chen M."/>
            <person name="Xu Y."/>
            <person name="Jin H."/>
            <person name="Xiao X."/>
            <person name="Hu G."/>
            <person name="Bao F."/>
            <person name="Hu Y."/>
            <person name="Wan P."/>
            <person name="Li L."/>
            <person name="Deng X."/>
            <person name="Kuang T."/>
            <person name="Xiang C."/>
            <person name="Zhu J.K."/>
            <person name="Oliver M.J."/>
            <person name="He Y."/>
        </authorList>
    </citation>
    <scope>NUCLEOTIDE SEQUENCE [LARGE SCALE GENOMIC DNA]</scope>
    <source>
        <strain evidence="3">cv. XS01</strain>
    </source>
</reference>
<keyword evidence="3" id="KW-1185">Reference proteome</keyword>
<evidence type="ECO:0000313" key="3">
    <source>
        <dbReference type="Proteomes" id="UP000250235"/>
    </source>
</evidence>
<dbReference type="AlphaFoldDB" id="A0A2Z7BJ12"/>
<organism evidence="2 3">
    <name type="scientific">Dorcoceras hygrometricum</name>
    <dbReference type="NCBI Taxonomy" id="472368"/>
    <lineage>
        <taxon>Eukaryota</taxon>
        <taxon>Viridiplantae</taxon>
        <taxon>Streptophyta</taxon>
        <taxon>Embryophyta</taxon>
        <taxon>Tracheophyta</taxon>
        <taxon>Spermatophyta</taxon>
        <taxon>Magnoliopsida</taxon>
        <taxon>eudicotyledons</taxon>
        <taxon>Gunneridae</taxon>
        <taxon>Pentapetalae</taxon>
        <taxon>asterids</taxon>
        <taxon>lamiids</taxon>
        <taxon>Lamiales</taxon>
        <taxon>Gesneriaceae</taxon>
        <taxon>Didymocarpoideae</taxon>
        <taxon>Trichosporeae</taxon>
        <taxon>Loxocarpinae</taxon>
        <taxon>Dorcoceras</taxon>
    </lineage>
</organism>
<gene>
    <name evidence="2" type="ORF">F511_05777</name>
</gene>
<name>A0A2Z7BJ12_9LAMI</name>
<evidence type="ECO:0000313" key="2">
    <source>
        <dbReference type="EMBL" id="KZV34095.1"/>
    </source>
</evidence>
<dbReference type="EMBL" id="KV005417">
    <property type="protein sequence ID" value="KZV34095.1"/>
    <property type="molecule type" value="Genomic_DNA"/>
</dbReference>
<evidence type="ECO:0000256" key="1">
    <source>
        <dbReference type="SAM" id="MobiDB-lite"/>
    </source>
</evidence>
<dbReference type="Proteomes" id="UP000250235">
    <property type="component" value="Unassembled WGS sequence"/>
</dbReference>
<protein>
    <submittedName>
        <fullName evidence="2">Uncharacterized protein</fullName>
    </submittedName>
</protein>
<sequence length="146" mass="16925">MYQQLDKDIARRKDGISRELQCNQSRGLKLAIAKRCRLHKLIRQRFALALKIQQMVCAYSAFSRQLQCRWEIQSQYLKFRQKRKDKDPADDVYQQDEVLRTGGNTVQIAKDQAAEMVYAEFLPSPAGKERHLDDPPERPDDGAAVC</sequence>
<proteinExistence type="predicted"/>